<protein>
    <recommendedName>
        <fullName evidence="5">RING-type domain-containing protein</fullName>
    </recommendedName>
</protein>
<reference evidence="6 7" key="1">
    <citation type="submission" date="2024-08" db="EMBL/GenBank/DDBJ databases">
        <authorList>
            <person name="Cucini C."/>
            <person name="Frati F."/>
        </authorList>
    </citation>
    <scope>NUCLEOTIDE SEQUENCE [LARGE SCALE GENOMIC DNA]</scope>
</reference>
<evidence type="ECO:0000313" key="6">
    <source>
        <dbReference type="EMBL" id="CAL8130102.1"/>
    </source>
</evidence>
<dbReference type="Gene3D" id="3.30.40.10">
    <property type="entry name" value="Zinc/RING finger domain, C3HC4 (zinc finger)"/>
    <property type="match status" value="2"/>
</dbReference>
<evidence type="ECO:0000256" key="4">
    <source>
        <dbReference type="PROSITE-ProRule" id="PRU00175"/>
    </source>
</evidence>
<evidence type="ECO:0000259" key="5">
    <source>
        <dbReference type="PROSITE" id="PS50089"/>
    </source>
</evidence>
<dbReference type="Pfam" id="PF21362">
    <property type="entry name" value="Sina_RING"/>
    <property type="match status" value="1"/>
</dbReference>
<dbReference type="InterPro" id="IPR013083">
    <property type="entry name" value="Znf_RING/FYVE/PHD"/>
</dbReference>
<dbReference type="InterPro" id="IPR001841">
    <property type="entry name" value="Znf_RING"/>
</dbReference>
<keyword evidence="1" id="KW-0479">Metal-binding</keyword>
<dbReference type="PANTHER" id="PTHR10315:SF117">
    <property type="entry name" value="RING-TYPE E3 UBIQUITIN TRANSFERASE"/>
    <property type="match status" value="1"/>
</dbReference>
<sequence length="295" mass="33190">MEDLRECPICLEIPEKEIYQCSEGHIICSSCIEKVTECPQCRTNYGAKQIRCRVLEALLDKQMFQCKYNENGCHHLCRRSDISNHANICGFNQDSIPLCSKMNWGSDCKFGVACSGGGPMSRRADIINHLKIVHRKDLLYGTNINIKGRLIREGIQKSLVGRQEIPASLLLSLTSEGNSPLFLVVLQINRANSFISLNCIQLWGAEASKKYQVDCSIIKGVKKLSQIANSNAGVKYGIDLDQPPLINWTMNVYTPREMEYLLKSCPIGINKSVLMDMKFGDKLDDRLQINISLIK</sequence>
<dbReference type="CDD" id="cd16571">
    <property type="entry name" value="RING-HC_SIAHs"/>
    <property type="match status" value="1"/>
</dbReference>
<dbReference type="EMBL" id="CAXLJM020000081">
    <property type="protein sequence ID" value="CAL8130102.1"/>
    <property type="molecule type" value="Genomic_DNA"/>
</dbReference>
<dbReference type="InterPro" id="IPR049548">
    <property type="entry name" value="Sina-like_RING"/>
</dbReference>
<dbReference type="SUPFAM" id="SSF49599">
    <property type="entry name" value="TRAF domain-like"/>
    <property type="match status" value="1"/>
</dbReference>
<gene>
    <name evidence="6" type="ORF">ODALV1_LOCUS23566</name>
</gene>
<feature type="domain" description="RING-type" evidence="5">
    <location>
        <begin position="7"/>
        <end position="42"/>
    </location>
</feature>
<dbReference type="PROSITE" id="PS50089">
    <property type="entry name" value="ZF_RING_2"/>
    <property type="match status" value="1"/>
</dbReference>
<dbReference type="InterPro" id="IPR052088">
    <property type="entry name" value="E3_ubiquitin-ligase_SINA"/>
</dbReference>
<keyword evidence="3" id="KW-0862">Zinc</keyword>
<evidence type="ECO:0000256" key="3">
    <source>
        <dbReference type="ARBA" id="ARBA00022833"/>
    </source>
</evidence>
<organism evidence="6 7">
    <name type="scientific">Orchesella dallaii</name>
    <dbReference type="NCBI Taxonomy" id="48710"/>
    <lineage>
        <taxon>Eukaryota</taxon>
        <taxon>Metazoa</taxon>
        <taxon>Ecdysozoa</taxon>
        <taxon>Arthropoda</taxon>
        <taxon>Hexapoda</taxon>
        <taxon>Collembola</taxon>
        <taxon>Entomobryomorpha</taxon>
        <taxon>Entomobryoidea</taxon>
        <taxon>Orchesellidae</taxon>
        <taxon>Orchesellinae</taxon>
        <taxon>Orchesella</taxon>
    </lineage>
</organism>
<evidence type="ECO:0000256" key="1">
    <source>
        <dbReference type="ARBA" id="ARBA00022723"/>
    </source>
</evidence>
<keyword evidence="7" id="KW-1185">Reference proteome</keyword>
<accession>A0ABP1RLL1</accession>
<dbReference type="PANTHER" id="PTHR10315">
    <property type="entry name" value="E3 UBIQUITIN PROTEIN LIGASE SIAH"/>
    <property type="match status" value="1"/>
</dbReference>
<comment type="caution">
    <text evidence="6">The sequence shown here is derived from an EMBL/GenBank/DDBJ whole genome shotgun (WGS) entry which is preliminary data.</text>
</comment>
<keyword evidence="2 4" id="KW-0863">Zinc-finger</keyword>
<dbReference type="Proteomes" id="UP001642540">
    <property type="component" value="Unassembled WGS sequence"/>
</dbReference>
<proteinExistence type="predicted"/>
<name>A0ABP1RLL1_9HEXA</name>
<dbReference type="SUPFAM" id="SSF57850">
    <property type="entry name" value="RING/U-box"/>
    <property type="match status" value="1"/>
</dbReference>
<evidence type="ECO:0000256" key="2">
    <source>
        <dbReference type="ARBA" id="ARBA00022771"/>
    </source>
</evidence>
<evidence type="ECO:0000313" key="7">
    <source>
        <dbReference type="Proteomes" id="UP001642540"/>
    </source>
</evidence>